<dbReference type="Gene3D" id="1.10.10.2840">
    <property type="entry name" value="PucR C-terminal helix-turn-helix domain"/>
    <property type="match status" value="1"/>
</dbReference>
<dbReference type="PANTHER" id="PTHR33744:SF15">
    <property type="entry name" value="CARBOHYDRATE DIACID REGULATOR"/>
    <property type="match status" value="1"/>
</dbReference>
<dbReference type="AlphaFoldDB" id="A0A841GK48"/>
<feature type="domain" description="Putative sugar diacid recognition" evidence="2">
    <location>
        <begin position="6"/>
        <end position="139"/>
    </location>
</feature>
<comment type="similarity">
    <text evidence="1">Belongs to the CdaR family.</text>
</comment>
<feature type="domain" description="CdaR GGDEF-like" evidence="4">
    <location>
        <begin position="147"/>
        <end position="273"/>
    </location>
</feature>
<gene>
    <name evidence="5" type="ORF">HNR75_001052</name>
</gene>
<keyword evidence="6" id="KW-1185">Reference proteome</keyword>
<evidence type="ECO:0000259" key="2">
    <source>
        <dbReference type="Pfam" id="PF05651"/>
    </source>
</evidence>
<evidence type="ECO:0000259" key="3">
    <source>
        <dbReference type="Pfam" id="PF13556"/>
    </source>
</evidence>
<dbReference type="EMBL" id="JACHGR010000003">
    <property type="protein sequence ID" value="MBB6055170.1"/>
    <property type="molecule type" value="Genomic_DNA"/>
</dbReference>
<dbReference type="Pfam" id="PF13556">
    <property type="entry name" value="HTH_30"/>
    <property type="match status" value="1"/>
</dbReference>
<dbReference type="InterPro" id="IPR051448">
    <property type="entry name" value="CdaR-like_regulators"/>
</dbReference>
<dbReference type="Pfam" id="PF17853">
    <property type="entry name" value="GGDEF_2"/>
    <property type="match status" value="1"/>
</dbReference>
<dbReference type="Proteomes" id="UP000585721">
    <property type="component" value="Unassembled WGS sequence"/>
</dbReference>
<comment type="caution">
    <text evidence="5">The sequence shown here is derived from an EMBL/GenBank/DDBJ whole genome shotgun (WGS) entry which is preliminary data.</text>
</comment>
<evidence type="ECO:0000313" key="5">
    <source>
        <dbReference type="EMBL" id="MBB6055170.1"/>
    </source>
</evidence>
<dbReference type="NCBIfam" id="NF008550">
    <property type="entry name" value="PRK11477.1"/>
    <property type="match status" value="1"/>
</dbReference>
<sequence length="386" mass="43276">MFNKFLDSRLAQEIVARTMRIIDCNVNIMDSKGYIIGSGDPERIGELHEGALLALSHGRMVEIDSNLVKHLQGVKPGINLPMRIDGQIVGIIGLTGEPSQLQQFGKLVCMTAEMMLEQARLLSMLAQDSRLREELVLNLIRSESLSSDQIEWAQRLGIDLNLPRVAAVIEIDSGQLGVDTAISELQQLQNLLNTPEKQNLVATVSLTEIVVLKPALGNAGRWDSARLKKQIDTLLANMSMSGGLKLRIALGNYFSGDGSIARSYRTACTTLQIGKLYYPEQRSYNYQDLMLPVLLDSLRGSWQTSELVRPMQKLKVMDTNGLLRRTLMAWFKHNVQPIATAKALYIHRNTLEYRLNRIAELTGLDLKENFDDRLLLYIALQLDETT</sequence>
<dbReference type="InterPro" id="IPR041522">
    <property type="entry name" value="CdaR_GGDEF"/>
</dbReference>
<organism evidence="5 6">
    <name type="scientific">Tolumonas osonensis</name>
    <dbReference type="NCBI Taxonomy" id="675874"/>
    <lineage>
        <taxon>Bacteria</taxon>
        <taxon>Pseudomonadati</taxon>
        <taxon>Pseudomonadota</taxon>
        <taxon>Gammaproteobacteria</taxon>
        <taxon>Aeromonadales</taxon>
        <taxon>Aeromonadaceae</taxon>
        <taxon>Tolumonas</taxon>
    </lineage>
</organism>
<dbReference type="InterPro" id="IPR008599">
    <property type="entry name" value="Diacid_rec"/>
</dbReference>
<protein>
    <submittedName>
        <fullName evidence="5">Carbohydrate diacid regulator</fullName>
    </submittedName>
</protein>
<reference evidence="5 6" key="1">
    <citation type="submission" date="2020-08" db="EMBL/GenBank/DDBJ databases">
        <title>Genomic Encyclopedia of Type Strains, Phase IV (KMG-IV): sequencing the most valuable type-strain genomes for metagenomic binning, comparative biology and taxonomic classification.</title>
        <authorList>
            <person name="Goeker M."/>
        </authorList>
    </citation>
    <scope>NUCLEOTIDE SEQUENCE [LARGE SCALE GENOMIC DNA]</scope>
    <source>
        <strain evidence="5 6">DSM 22975</strain>
    </source>
</reference>
<dbReference type="InterPro" id="IPR042070">
    <property type="entry name" value="PucR_C-HTH_sf"/>
</dbReference>
<name>A0A841GK48_9GAMM</name>
<evidence type="ECO:0000256" key="1">
    <source>
        <dbReference type="ARBA" id="ARBA00006754"/>
    </source>
</evidence>
<dbReference type="RefSeq" id="WP_188025945.1">
    <property type="nucleotide sequence ID" value="NZ_JACHGR010000003.1"/>
</dbReference>
<evidence type="ECO:0000259" key="4">
    <source>
        <dbReference type="Pfam" id="PF17853"/>
    </source>
</evidence>
<evidence type="ECO:0000313" key="6">
    <source>
        <dbReference type="Proteomes" id="UP000585721"/>
    </source>
</evidence>
<dbReference type="InterPro" id="IPR025736">
    <property type="entry name" value="PucR_C-HTH_dom"/>
</dbReference>
<accession>A0A841GK48</accession>
<dbReference type="PANTHER" id="PTHR33744">
    <property type="entry name" value="CARBOHYDRATE DIACID REGULATOR"/>
    <property type="match status" value="1"/>
</dbReference>
<proteinExistence type="inferred from homology"/>
<feature type="domain" description="PucR C-terminal helix-turn-helix" evidence="3">
    <location>
        <begin position="323"/>
        <end position="381"/>
    </location>
</feature>
<dbReference type="Pfam" id="PF05651">
    <property type="entry name" value="Diacid_rec"/>
    <property type="match status" value="1"/>
</dbReference>